<dbReference type="SUPFAM" id="SSF52172">
    <property type="entry name" value="CheY-like"/>
    <property type="match status" value="2"/>
</dbReference>
<name>A0ABT1QXB8_9GAMM</name>
<dbReference type="Gene3D" id="3.40.50.2300">
    <property type="match status" value="2"/>
</dbReference>
<dbReference type="EMBL" id="JANFQO010000022">
    <property type="protein sequence ID" value="MCQ4166918.1"/>
    <property type="molecule type" value="Genomic_DNA"/>
</dbReference>
<dbReference type="Proteomes" id="UP001165498">
    <property type="component" value="Unassembled WGS sequence"/>
</dbReference>
<reference evidence="4" key="1">
    <citation type="submission" date="2022-07" db="EMBL/GenBank/DDBJ databases">
        <title>Tahibacter sp., a new gammaproteobacterium isolated from the silt sample collected at pig farm.</title>
        <authorList>
            <person name="Chen H."/>
        </authorList>
    </citation>
    <scope>NUCLEOTIDE SEQUENCE</scope>
    <source>
        <strain evidence="4">P2K</strain>
    </source>
</reference>
<sequence length="304" mass="33582">MTSAKPCVVLIDDEERILRSLALLLRSRYEVLASTDPVQVLQWVRSRPVHVVVSDQRMPAITGVALLRQIREHSPRSMRLLLTGYADLAAVEAAVNEGEIFRFLEKPWDALRLQDAIATAAQIAVADFADTPAAPAVAAPAAAAPVLVLDEDPLTATLVRSLLPSDCLVATAATVEAALARLEEQEFGVILAELRHSSDDVIGALKLLKQASPRTLSIACSPLRDGRLLIELINQGQVFRFLPKPLGRELLRRALLAALERHAELRSEPQRLRRHAVERPREVSLSGRVLDYLRRIRDQARLRA</sequence>
<organism evidence="4 5">
    <name type="scientific">Tahibacter harae</name>
    <dbReference type="NCBI Taxonomy" id="2963937"/>
    <lineage>
        <taxon>Bacteria</taxon>
        <taxon>Pseudomonadati</taxon>
        <taxon>Pseudomonadota</taxon>
        <taxon>Gammaproteobacteria</taxon>
        <taxon>Lysobacterales</taxon>
        <taxon>Rhodanobacteraceae</taxon>
        <taxon>Tahibacter</taxon>
    </lineage>
</organism>
<dbReference type="PANTHER" id="PTHR44591:SF19">
    <property type="entry name" value="TWO-COMPONENT RESPONSE REGULATOR-RELATED"/>
    <property type="match status" value="1"/>
</dbReference>
<dbReference type="InterPro" id="IPR011006">
    <property type="entry name" value="CheY-like_superfamily"/>
</dbReference>
<keyword evidence="1 2" id="KW-0597">Phosphoprotein</keyword>
<evidence type="ECO:0000256" key="2">
    <source>
        <dbReference type="PROSITE-ProRule" id="PRU00169"/>
    </source>
</evidence>
<evidence type="ECO:0000256" key="1">
    <source>
        <dbReference type="ARBA" id="ARBA00022553"/>
    </source>
</evidence>
<dbReference type="InterPro" id="IPR050595">
    <property type="entry name" value="Bact_response_regulator"/>
</dbReference>
<comment type="caution">
    <text evidence="2">Lacks conserved residue(s) required for the propagation of feature annotation.</text>
</comment>
<dbReference type="Pfam" id="PF00072">
    <property type="entry name" value="Response_reg"/>
    <property type="match status" value="2"/>
</dbReference>
<comment type="caution">
    <text evidence="4">The sequence shown here is derived from an EMBL/GenBank/DDBJ whole genome shotgun (WGS) entry which is preliminary data.</text>
</comment>
<evidence type="ECO:0000313" key="4">
    <source>
        <dbReference type="EMBL" id="MCQ4166918.1"/>
    </source>
</evidence>
<feature type="domain" description="Response regulatory" evidence="3">
    <location>
        <begin position="145"/>
        <end position="259"/>
    </location>
</feature>
<dbReference type="InterPro" id="IPR001789">
    <property type="entry name" value="Sig_transdc_resp-reg_receiver"/>
</dbReference>
<dbReference type="RefSeq" id="WP_255916104.1">
    <property type="nucleotide sequence ID" value="NZ_JANFQO010000022.1"/>
</dbReference>
<evidence type="ECO:0000259" key="3">
    <source>
        <dbReference type="PROSITE" id="PS50110"/>
    </source>
</evidence>
<dbReference type="SMART" id="SM00448">
    <property type="entry name" value="REC"/>
    <property type="match status" value="2"/>
</dbReference>
<evidence type="ECO:0000313" key="5">
    <source>
        <dbReference type="Proteomes" id="UP001165498"/>
    </source>
</evidence>
<accession>A0ABT1QXB8</accession>
<gene>
    <name evidence="4" type="ORF">NM961_19570</name>
</gene>
<proteinExistence type="predicted"/>
<dbReference type="PROSITE" id="PS50110">
    <property type="entry name" value="RESPONSE_REGULATORY"/>
    <property type="match status" value="2"/>
</dbReference>
<feature type="domain" description="Response regulatory" evidence="3">
    <location>
        <begin position="7"/>
        <end position="121"/>
    </location>
</feature>
<dbReference type="PANTHER" id="PTHR44591">
    <property type="entry name" value="STRESS RESPONSE REGULATOR PROTEIN 1"/>
    <property type="match status" value="1"/>
</dbReference>
<protein>
    <submittedName>
        <fullName evidence="4">Response regulator</fullName>
    </submittedName>
</protein>
<keyword evidence="5" id="KW-1185">Reference proteome</keyword>
<feature type="modified residue" description="4-aspartylphosphate" evidence="2">
    <location>
        <position position="55"/>
    </location>
</feature>